<dbReference type="Proteomes" id="UP000518188">
    <property type="component" value="Unassembled WGS sequence"/>
</dbReference>
<name>A0A7X6MQ28_9MYCO</name>
<gene>
    <name evidence="2" type="ORF">HGA11_15655</name>
</gene>
<sequence length="76" mass="7870">MTNIVRYLAALLAVPCLAILTAPAGSAAPKCTNVSPNTTQCQTNGSTQIITSPPAMRNYGPWYGPVFGFGGIGIGW</sequence>
<accession>A0A7X6MQ28</accession>
<evidence type="ECO:0008006" key="4">
    <source>
        <dbReference type="Google" id="ProtNLM"/>
    </source>
</evidence>
<feature type="chain" id="PRO_5031139473" description="Keratin associated protein" evidence="1">
    <location>
        <begin position="28"/>
        <end position="76"/>
    </location>
</feature>
<organism evidence="2 3">
    <name type="scientific">Mycolicibacterium septicum DSM 44393</name>
    <dbReference type="NCBI Taxonomy" id="1341646"/>
    <lineage>
        <taxon>Bacteria</taxon>
        <taxon>Bacillati</taxon>
        <taxon>Actinomycetota</taxon>
        <taxon>Actinomycetes</taxon>
        <taxon>Mycobacteriales</taxon>
        <taxon>Mycobacteriaceae</taxon>
        <taxon>Mycolicibacterium</taxon>
    </lineage>
</organism>
<proteinExistence type="predicted"/>
<protein>
    <recommendedName>
        <fullName evidence="4">Keratin associated protein</fullName>
    </recommendedName>
</protein>
<evidence type="ECO:0000313" key="2">
    <source>
        <dbReference type="EMBL" id="NKZ12416.1"/>
    </source>
</evidence>
<keyword evidence="1" id="KW-0732">Signal</keyword>
<dbReference type="RefSeq" id="WP_044520182.1">
    <property type="nucleotide sequence ID" value="NZ_HG322952.1"/>
</dbReference>
<reference evidence="2 3" key="1">
    <citation type="submission" date="2020-04" db="EMBL/GenBank/DDBJ databases">
        <title>MicrobeNet Type strains.</title>
        <authorList>
            <person name="Nicholson A.C."/>
        </authorList>
    </citation>
    <scope>NUCLEOTIDE SEQUENCE [LARGE SCALE GENOMIC DNA]</scope>
    <source>
        <strain evidence="2 3">ATCC 700731</strain>
    </source>
</reference>
<dbReference type="EMBL" id="JAAXPJ010000006">
    <property type="protein sequence ID" value="NKZ12416.1"/>
    <property type="molecule type" value="Genomic_DNA"/>
</dbReference>
<evidence type="ECO:0000313" key="3">
    <source>
        <dbReference type="Proteomes" id="UP000518188"/>
    </source>
</evidence>
<dbReference type="AlphaFoldDB" id="A0A7X6MQ28"/>
<evidence type="ECO:0000256" key="1">
    <source>
        <dbReference type="SAM" id="SignalP"/>
    </source>
</evidence>
<comment type="caution">
    <text evidence="2">The sequence shown here is derived from an EMBL/GenBank/DDBJ whole genome shotgun (WGS) entry which is preliminary data.</text>
</comment>
<feature type="signal peptide" evidence="1">
    <location>
        <begin position="1"/>
        <end position="27"/>
    </location>
</feature>